<evidence type="ECO:0000256" key="3">
    <source>
        <dbReference type="ARBA" id="ARBA00022801"/>
    </source>
</evidence>
<evidence type="ECO:0000256" key="2">
    <source>
        <dbReference type="ARBA" id="ARBA00022729"/>
    </source>
</evidence>
<comment type="similarity">
    <text evidence="1">Belongs to the peptidase S33 family.</text>
</comment>
<dbReference type="Pfam" id="PF08386">
    <property type="entry name" value="Abhydrolase_4"/>
    <property type="match status" value="1"/>
</dbReference>
<dbReference type="PANTHER" id="PTHR43248:SF29">
    <property type="entry name" value="TRIPEPTIDYL AMINOPEPTIDASE"/>
    <property type="match status" value="1"/>
</dbReference>
<reference evidence="7" key="1">
    <citation type="journal article" date="2019" name="Int. J. Syst. Evol. Microbiol.">
        <title>The Global Catalogue of Microorganisms (GCM) 10K type strain sequencing project: providing services to taxonomists for standard genome sequencing and annotation.</title>
        <authorList>
            <consortium name="The Broad Institute Genomics Platform"/>
            <consortium name="The Broad Institute Genome Sequencing Center for Infectious Disease"/>
            <person name="Wu L."/>
            <person name="Ma J."/>
        </authorList>
    </citation>
    <scope>NUCLEOTIDE SEQUENCE [LARGE SCALE GENOMIC DNA]</scope>
    <source>
        <strain evidence="7">JCM 3106</strain>
    </source>
</reference>
<evidence type="ECO:0000256" key="4">
    <source>
        <dbReference type="SAM" id="MobiDB-lite"/>
    </source>
</evidence>
<accession>A0ABP6LGE3</accession>
<organism evidence="6 7">
    <name type="scientific">Streptosporangium longisporum</name>
    <dbReference type="NCBI Taxonomy" id="46187"/>
    <lineage>
        <taxon>Bacteria</taxon>
        <taxon>Bacillati</taxon>
        <taxon>Actinomycetota</taxon>
        <taxon>Actinomycetes</taxon>
        <taxon>Streptosporangiales</taxon>
        <taxon>Streptosporangiaceae</taxon>
        <taxon>Streptosporangium</taxon>
    </lineage>
</organism>
<dbReference type="Gene3D" id="3.40.50.1820">
    <property type="entry name" value="alpha/beta hydrolase"/>
    <property type="match status" value="2"/>
</dbReference>
<protein>
    <submittedName>
        <fullName evidence="6">Alpha/beta hydrolase</fullName>
    </submittedName>
</protein>
<proteinExistence type="inferred from homology"/>
<dbReference type="GO" id="GO:0016787">
    <property type="term" value="F:hydrolase activity"/>
    <property type="evidence" value="ECO:0007669"/>
    <property type="project" value="UniProtKB-KW"/>
</dbReference>
<name>A0ABP6LGE3_9ACTN</name>
<dbReference type="InterPro" id="IPR051601">
    <property type="entry name" value="Serine_prot/Carboxylest_S33"/>
</dbReference>
<evidence type="ECO:0000256" key="1">
    <source>
        <dbReference type="ARBA" id="ARBA00010088"/>
    </source>
</evidence>
<comment type="caution">
    <text evidence="6">The sequence shown here is derived from an EMBL/GenBank/DDBJ whole genome shotgun (WGS) entry which is preliminary data.</text>
</comment>
<evidence type="ECO:0000259" key="5">
    <source>
        <dbReference type="Pfam" id="PF08386"/>
    </source>
</evidence>
<dbReference type="PANTHER" id="PTHR43248">
    <property type="entry name" value="2-SUCCINYL-6-HYDROXY-2,4-CYCLOHEXADIENE-1-CARBOXYLATE SYNTHASE"/>
    <property type="match status" value="1"/>
</dbReference>
<feature type="region of interest" description="Disordered" evidence="4">
    <location>
        <begin position="520"/>
        <end position="544"/>
    </location>
</feature>
<feature type="domain" description="Peptidase S33 tripeptidyl aminopeptidase-like C-terminal" evidence="5">
    <location>
        <begin position="408"/>
        <end position="502"/>
    </location>
</feature>
<evidence type="ECO:0000313" key="7">
    <source>
        <dbReference type="Proteomes" id="UP001499930"/>
    </source>
</evidence>
<dbReference type="RefSeq" id="WP_344906684.1">
    <property type="nucleotide sequence ID" value="NZ_BAAAWD010000029.1"/>
</dbReference>
<keyword evidence="7" id="KW-1185">Reference proteome</keyword>
<keyword evidence="3 6" id="KW-0378">Hydrolase</keyword>
<keyword evidence="2" id="KW-0732">Signal</keyword>
<dbReference type="EMBL" id="BAAAWD010000029">
    <property type="protein sequence ID" value="GAA3038798.1"/>
    <property type="molecule type" value="Genomic_DNA"/>
</dbReference>
<evidence type="ECO:0000313" key="6">
    <source>
        <dbReference type="EMBL" id="GAA3038798.1"/>
    </source>
</evidence>
<gene>
    <name evidence="6" type="ORF">GCM10017559_78660</name>
</gene>
<sequence>MKKRVAGIAAGIGMLVAAVGVPQGAAASEGQVPAAAQQRQALVWGPCRDGRAHLTGALPGARPARIECATLRVPLDYDDPSRTVGIALNRIRSRVSRGHLGTLLVNPGGPGASGRDLAKAVVAGLPQGVVGRFDVVGFDPRGVGASDPALTCADPRTFYRAPRPDQVPDTRREEGVLLERAREYAEACGTRWGWMLPHMTTENSARDMDMIRAALGESKISFMGYSYGTYLGAVYATLFPDRLRRLVLDSVVDPRGVWYRSNLAQSIAFEDRHEDFLRWVARHHPVYRLGATHRAVSAAWYAMRERLAARPAQGVVGPSELDDIYTVGGYSDAVWPQLAKAFSAYVKRRDPVPLLGAYRKHAENDAKDENSYAVYLAVECRDAPWPRDWTRWRTDMTRANARAPFLTWPNAWYNAPCAFWPEQGGTPVQVRGGDGLPPVLLIQGERDAATPYEGALRMRELLRTSRLLTVPGGNHGVALNGNACVDRRLAAYLRDGTLPGGGRRSAGAADARCPGVPAPVPAGASAPMRVPAGHAARGSHLSSR</sequence>
<dbReference type="InterPro" id="IPR029058">
    <property type="entry name" value="AB_hydrolase_fold"/>
</dbReference>
<dbReference type="InterPro" id="IPR013595">
    <property type="entry name" value="Pept_S33_TAP-like_C"/>
</dbReference>
<dbReference type="Proteomes" id="UP001499930">
    <property type="component" value="Unassembled WGS sequence"/>
</dbReference>
<dbReference type="SUPFAM" id="SSF53474">
    <property type="entry name" value="alpha/beta-Hydrolases"/>
    <property type="match status" value="1"/>
</dbReference>